<evidence type="ECO:0000313" key="1">
    <source>
        <dbReference type="EMBL" id="KAH7960840.1"/>
    </source>
</evidence>
<keyword evidence="2" id="KW-1185">Reference proteome</keyword>
<dbReference type="EMBL" id="CM023472">
    <property type="protein sequence ID" value="KAH7960840.1"/>
    <property type="molecule type" value="Genomic_DNA"/>
</dbReference>
<gene>
    <name evidence="1" type="ORF">HPB49_023853</name>
</gene>
<proteinExistence type="predicted"/>
<evidence type="ECO:0000313" key="2">
    <source>
        <dbReference type="Proteomes" id="UP000821865"/>
    </source>
</evidence>
<protein>
    <submittedName>
        <fullName evidence="1">Uncharacterized protein</fullName>
    </submittedName>
</protein>
<dbReference type="Proteomes" id="UP000821865">
    <property type="component" value="Chromosome 3"/>
</dbReference>
<sequence length="165" mass="17639">MPPMPKEHIKILIRLKGGLNVTKTGPTVIGRAIVEVAGPSQTNEDVICTIYQQNIVIASTPDRHNADKRAFTVVLLNDNGEVINSASTYTTQPEIAEQLAIPLALLDPKRSMIHCDSRAAVRAFAKGVISRQALAILDAKDLDTQLLCVNRGASAMALRGLGACA</sequence>
<organism evidence="1 2">
    <name type="scientific">Dermacentor silvarum</name>
    <name type="common">Tick</name>
    <dbReference type="NCBI Taxonomy" id="543639"/>
    <lineage>
        <taxon>Eukaryota</taxon>
        <taxon>Metazoa</taxon>
        <taxon>Ecdysozoa</taxon>
        <taxon>Arthropoda</taxon>
        <taxon>Chelicerata</taxon>
        <taxon>Arachnida</taxon>
        <taxon>Acari</taxon>
        <taxon>Parasitiformes</taxon>
        <taxon>Ixodida</taxon>
        <taxon>Ixodoidea</taxon>
        <taxon>Ixodidae</taxon>
        <taxon>Rhipicephalinae</taxon>
        <taxon>Dermacentor</taxon>
    </lineage>
</organism>
<reference evidence="1" key="1">
    <citation type="submission" date="2020-05" db="EMBL/GenBank/DDBJ databases">
        <title>Large-scale comparative analyses of tick genomes elucidate their genetic diversity and vector capacities.</title>
        <authorList>
            <person name="Jia N."/>
            <person name="Wang J."/>
            <person name="Shi W."/>
            <person name="Du L."/>
            <person name="Sun Y."/>
            <person name="Zhan W."/>
            <person name="Jiang J."/>
            <person name="Wang Q."/>
            <person name="Zhang B."/>
            <person name="Ji P."/>
            <person name="Sakyi L.B."/>
            <person name="Cui X."/>
            <person name="Yuan T."/>
            <person name="Jiang B."/>
            <person name="Yang W."/>
            <person name="Lam T.T.-Y."/>
            <person name="Chang Q."/>
            <person name="Ding S."/>
            <person name="Wang X."/>
            <person name="Zhu J."/>
            <person name="Ruan X."/>
            <person name="Zhao L."/>
            <person name="Wei J."/>
            <person name="Que T."/>
            <person name="Du C."/>
            <person name="Cheng J."/>
            <person name="Dai P."/>
            <person name="Han X."/>
            <person name="Huang E."/>
            <person name="Gao Y."/>
            <person name="Liu J."/>
            <person name="Shao H."/>
            <person name="Ye R."/>
            <person name="Li L."/>
            <person name="Wei W."/>
            <person name="Wang X."/>
            <person name="Wang C."/>
            <person name="Yang T."/>
            <person name="Huo Q."/>
            <person name="Li W."/>
            <person name="Guo W."/>
            <person name="Chen H."/>
            <person name="Zhou L."/>
            <person name="Ni X."/>
            <person name="Tian J."/>
            <person name="Zhou Y."/>
            <person name="Sheng Y."/>
            <person name="Liu T."/>
            <person name="Pan Y."/>
            <person name="Xia L."/>
            <person name="Li J."/>
            <person name="Zhao F."/>
            <person name="Cao W."/>
        </authorList>
    </citation>
    <scope>NUCLEOTIDE SEQUENCE</scope>
    <source>
        <strain evidence="1">Dsil-2018</strain>
    </source>
</reference>
<name>A0ACB8D8L8_DERSI</name>
<accession>A0ACB8D8L8</accession>
<comment type="caution">
    <text evidence="1">The sequence shown here is derived from an EMBL/GenBank/DDBJ whole genome shotgun (WGS) entry which is preliminary data.</text>
</comment>